<sequence length="376" mass="39228">MIPVLANPWAEEPASRAGAAVASVLAARRRIEEVAPRAAGSDAALRSEILAAAQALGRLSQAIQADHQVYRTHRTLFVVQVPNLLAVLDGIAEARSQWIDDTRMAPVTLDLRRLLAAPAEALATLDASALERLALMAETAAAALPAPEASPQAAPARSRLGSLLGRAREASGDALSSATSMGLDAGRRAGSAAAALGSYAGSTVTDSLRLVTDPVLDSFAAARSALAMGVVSGLILGAVIAVICPPLAPWAAGAALLDLPGDFSREMDRATRARAHERALRRRLRGEDLDRALAILWSAERRTRIETPVLQIVIDLDGSDHEGTVLAGRFAGKALASLGASDLDDLIRWAPDEATAQALTAWRQAQVQAQVRTGAS</sequence>
<name>A0A6J4PW66_9RHOB</name>
<protein>
    <submittedName>
        <fullName evidence="1">Uncharacterized protein</fullName>
    </submittedName>
</protein>
<evidence type="ECO:0000313" key="1">
    <source>
        <dbReference type="EMBL" id="CAA9426255.1"/>
    </source>
</evidence>
<gene>
    <name evidence="1" type="ORF">AVDCRST_MAG15-2526</name>
</gene>
<dbReference type="EMBL" id="CADCUU010000377">
    <property type="protein sequence ID" value="CAA9426255.1"/>
    <property type="molecule type" value="Genomic_DNA"/>
</dbReference>
<dbReference type="AlphaFoldDB" id="A0A6J4PW66"/>
<proteinExistence type="predicted"/>
<reference evidence="1" key="1">
    <citation type="submission" date="2020-02" db="EMBL/GenBank/DDBJ databases">
        <authorList>
            <person name="Meier V. D."/>
        </authorList>
    </citation>
    <scope>NUCLEOTIDE SEQUENCE</scope>
    <source>
        <strain evidence="1">AVDCRST_MAG15</strain>
    </source>
</reference>
<accession>A0A6J4PW66</accession>
<organism evidence="1">
    <name type="scientific">uncultured Rubellimicrobium sp</name>
    <dbReference type="NCBI Taxonomy" id="543078"/>
    <lineage>
        <taxon>Bacteria</taxon>
        <taxon>Pseudomonadati</taxon>
        <taxon>Pseudomonadota</taxon>
        <taxon>Alphaproteobacteria</taxon>
        <taxon>Rhodobacterales</taxon>
        <taxon>Roseobacteraceae</taxon>
        <taxon>Rubellimicrobium</taxon>
        <taxon>environmental samples</taxon>
    </lineage>
</organism>